<name>A0A7W6NNP9_9CAUL</name>
<comment type="caution">
    <text evidence="2">The sequence shown here is derived from an EMBL/GenBank/DDBJ whole genome shotgun (WGS) entry which is preliminary data.</text>
</comment>
<proteinExistence type="predicted"/>
<dbReference type="PROSITE" id="PS50104">
    <property type="entry name" value="TIR"/>
    <property type="match status" value="1"/>
</dbReference>
<dbReference type="EMBL" id="JACIDM010000001">
    <property type="protein sequence ID" value="MBB4081377.1"/>
    <property type="molecule type" value="Genomic_DNA"/>
</dbReference>
<keyword evidence="3" id="KW-1185">Reference proteome</keyword>
<gene>
    <name evidence="2" type="ORF">GGR12_000216</name>
</gene>
<dbReference type="Gene3D" id="3.40.50.10140">
    <property type="entry name" value="Toll/interleukin-1 receptor homology (TIR) domain"/>
    <property type="match status" value="1"/>
</dbReference>
<dbReference type="Proteomes" id="UP000529946">
    <property type="component" value="Unassembled WGS sequence"/>
</dbReference>
<accession>A0A7W6NNP9</accession>
<evidence type="ECO:0000313" key="3">
    <source>
        <dbReference type="Proteomes" id="UP000529946"/>
    </source>
</evidence>
<organism evidence="2 3">
    <name type="scientific">Brevundimonas lenta</name>
    <dbReference type="NCBI Taxonomy" id="424796"/>
    <lineage>
        <taxon>Bacteria</taxon>
        <taxon>Pseudomonadati</taxon>
        <taxon>Pseudomonadota</taxon>
        <taxon>Alphaproteobacteria</taxon>
        <taxon>Caulobacterales</taxon>
        <taxon>Caulobacteraceae</taxon>
        <taxon>Brevundimonas</taxon>
    </lineage>
</organism>
<dbReference type="Pfam" id="PF13676">
    <property type="entry name" value="TIR_2"/>
    <property type="match status" value="1"/>
</dbReference>
<dbReference type="AlphaFoldDB" id="A0A7W6NNP9"/>
<dbReference type="InterPro" id="IPR000157">
    <property type="entry name" value="TIR_dom"/>
</dbReference>
<dbReference type="GO" id="GO:0007165">
    <property type="term" value="P:signal transduction"/>
    <property type="evidence" value="ECO:0007669"/>
    <property type="project" value="InterPro"/>
</dbReference>
<dbReference type="SUPFAM" id="SSF52200">
    <property type="entry name" value="Toll/Interleukin receptor TIR domain"/>
    <property type="match status" value="1"/>
</dbReference>
<reference evidence="2 3" key="1">
    <citation type="submission" date="2020-08" db="EMBL/GenBank/DDBJ databases">
        <title>Genomic Encyclopedia of Type Strains, Phase IV (KMG-IV): sequencing the most valuable type-strain genomes for metagenomic binning, comparative biology and taxonomic classification.</title>
        <authorList>
            <person name="Goeker M."/>
        </authorList>
    </citation>
    <scope>NUCLEOTIDE SEQUENCE [LARGE SCALE GENOMIC DNA]</scope>
    <source>
        <strain evidence="2 3">DSM 23960</strain>
    </source>
</reference>
<evidence type="ECO:0000259" key="1">
    <source>
        <dbReference type="PROSITE" id="PS50104"/>
    </source>
</evidence>
<feature type="domain" description="TIR" evidence="1">
    <location>
        <begin position="1"/>
        <end position="118"/>
    </location>
</feature>
<dbReference type="InterPro" id="IPR035897">
    <property type="entry name" value="Toll_tir_struct_dom_sf"/>
</dbReference>
<protein>
    <recommendedName>
        <fullName evidence="1">TIR domain-containing protein</fullName>
    </recommendedName>
</protein>
<evidence type="ECO:0000313" key="2">
    <source>
        <dbReference type="EMBL" id="MBB4081377.1"/>
    </source>
</evidence>
<dbReference type="SMART" id="SM00255">
    <property type="entry name" value="TIR"/>
    <property type="match status" value="1"/>
</dbReference>
<sequence>MLKRQGVIDTWHDRRIGPGENIHAAIDDHINRDQIILLLVSADFIASDYCYDIEMKRAMERHHAKEARVIPVILRACDWNNAPFGELMAVPKDGIPVTRWPDIDEALLQVAKAVRIAAADIASSGASSPAALHSAPAAVRSVPIAAPAVARSSNLRLAKTFTQRDRDQFQLETFEFIARYFENSLSELTARNPGFEGNFRKVDAGRFFATIYKEGKDVARATIYLGDDSFSKGINYIHGQTTGSNSMNESLRVEADEHSLHLLSMGMRSLGLERDKKLSQEGAAELYWSMLVDPLQQGSGW</sequence>